<dbReference type="NCBIfam" id="TIGR04378">
    <property type="entry name" value="myo_inos_iolB"/>
    <property type="match status" value="1"/>
</dbReference>
<dbReference type="InterPro" id="IPR021120">
    <property type="entry name" value="KduI/IolB_isomerase"/>
</dbReference>
<evidence type="ECO:0000256" key="1">
    <source>
        <dbReference type="ARBA" id="ARBA00023235"/>
    </source>
</evidence>
<dbReference type="EC" id="5.3.1.30" evidence="2"/>
<dbReference type="PANTHER" id="PTHR39193:SF1">
    <property type="entry name" value="5-DEOXY-GLUCURONATE ISOMERASE"/>
    <property type="match status" value="1"/>
</dbReference>
<gene>
    <name evidence="2" type="primary">iolB</name>
    <name evidence="2" type="ORF">OUO13_03950</name>
</gene>
<accession>A0A9X3ISM7</accession>
<dbReference type="RefSeq" id="WP_283172545.1">
    <property type="nucleotide sequence ID" value="NZ_JAPNOA010000016.1"/>
</dbReference>
<dbReference type="GO" id="GO:0008880">
    <property type="term" value="F:glucuronate isomerase activity"/>
    <property type="evidence" value="ECO:0007669"/>
    <property type="project" value="InterPro"/>
</dbReference>
<dbReference type="InterPro" id="IPR014710">
    <property type="entry name" value="RmlC-like_jellyroll"/>
</dbReference>
<dbReference type="GO" id="GO:0102482">
    <property type="term" value="F:5-deoxy-D-glucuronate isomerase activity"/>
    <property type="evidence" value="ECO:0007669"/>
    <property type="project" value="UniProtKB-EC"/>
</dbReference>
<keyword evidence="3" id="KW-1185">Reference proteome</keyword>
<reference evidence="2" key="1">
    <citation type="submission" date="2022-11" db="EMBL/GenBank/DDBJ databases">
        <title>Parathalassolutuus dongxingensis gen. nov., sp. nov., a novel member of family Oceanospirillaceae isolated from a coastal shrimp pond in Guangxi, China.</title>
        <authorList>
            <person name="Chen H."/>
        </authorList>
    </citation>
    <scope>NUCLEOTIDE SEQUENCE</scope>
    <source>
        <strain evidence="2">G-43</strain>
    </source>
</reference>
<protein>
    <submittedName>
        <fullName evidence="2">5-deoxy-glucuronate isomerase</fullName>
        <ecNumber evidence="2">5.3.1.30</ecNumber>
    </submittedName>
</protein>
<evidence type="ECO:0000313" key="2">
    <source>
        <dbReference type="EMBL" id="MCY0964328.1"/>
    </source>
</evidence>
<dbReference type="InterPro" id="IPR024203">
    <property type="entry name" value="Deoxy-glucuronate_isom_IolB"/>
</dbReference>
<proteinExistence type="predicted"/>
<dbReference type="Proteomes" id="UP001150830">
    <property type="component" value="Unassembled WGS sequence"/>
</dbReference>
<dbReference type="PANTHER" id="PTHR39193">
    <property type="entry name" value="5-DEOXY-GLUCURONATE ISOMERASE"/>
    <property type="match status" value="1"/>
</dbReference>
<dbReference type="GO" id="GO:0019310">
    <property type="term" value="P:inositol catabolic process"/>
    <property type="evidence" value="ECO:0007669"/>
    <property type="project" value="InterPro"/>
</dbReference>
<dbReference type="EMBL" id="JAPNOA010000016">
    <property type="protein sequence ID" value="MCY0964328.1"/>
    <property type="molecule type" value="Genomic_DNA"/>
</dbReference>
<evidence type="ECO:0000313" key="3">
    <source>
        <dbReference type="Proteomes" id="UP001150830"/>
    </source>
</evidence>
<dbReference type="SUPFAM" id="SSF51182">
    <property type="entry name" value="RmlC-like cupins"/>
    <property type="match status" value="1"/>
</dbReference>
<keyword evidence="1 2" id="KW-0413">Isomerase</keyword>
<comment type="caution">
    <text evidence="2">The sequence shown here is derived from an EMBL/GenBank/DDBJ whole genome shotgun (WGS) entry which is preliminary data.</text>
</comment>
<dbReference type="Pfam" id="PF04962">
    <property type="entry name" value="KduI"/>
    <property type="match status" value="1"/>
</dbReference>
<dbReference type="InterPro" id="IPR011051">
    <property type="entry name" value="RmlC_Cupin_sf"/>
</dbReference>
<dbReference type="PIRSF" id="PIRSF036628">
    <property type="entry name" value="IolB"/>
    <property type="match status" value="1"/>
</dbReference>
<organism evidence="2 3">
    <name type="scientific">Parathalassolituus penaei</name>
    <dbReference type="NCBI Taxonomy" id="2997323"/>
    <lineage>
        <taxon>Bacteria</taxon>
        <taxon>Pseudomonadati</taxon>
        <taxon>Pseudomonadota</taxon>
        <taxon>Gammaproteobacteria</taxon>
        <taxon>Oceanospirillales</taxon>
        <taxon>Oceanospirillaceae</taxon>
        <taxon>Parathalassolituus</taxon>
    </lineage>
</organism>
<dbReference type="AlphaFoldDB" id="A0A9X3ISM7"/>
<dbReference type="Gene3D" id="2.60.120.10">
    <property type="entry name" value="Jelly Rolls"/>
    <property type="match status" value="2"/>
</dbReference>
<name>A0A9X3ISM7_9GAMM</name>
<sequence length="276" mass="30499">MSRLLSRASQPDAAGRIQNITPDSAGWQYVGFEAFLLEPGQTLSAETGEQEVCLVLLAGKADLASSDQQWSSVGERMSVFDEQSPYALYLPAGERYTVTATTKLELAVCKAPGKGGFPVRLIEPSMCQAETRGIGTNQRHVCNILFGNLPADSLLVCEVRTPSGNWSSYPPHKHDTDNAPHETHLEETYYHRINPEQGFVFQRVYTDDRSIDETMSVENRGVVMVPGGYHPVGAPHGYDSYYLNVMAGPSRNWIFHNDPDHAWIIAADKEKAARQG</sequence>